<evidence type="ECO:0000256" key="11">
    <source>
        <dbReference type="HAMAP-Rule" id="MF_00495"/>
    </source>
</evidence>
<evidence type="ECO:0000313" key="13">
    <source>
        <dbReference type="Proteomes" id="UP000037939"/>
    </source>
</evidence>
<dbReference type="InterPro" id="IPR050155">
    <property type="entry name" value="HAD-like_hydrolase_sf"/>
</dbReference>
<dbReference type="GO" id="GO:0046872">
    <property type="term" value="F:metal ion binding"/>
    <property type="evidence" value="ECO:0007669"/>
    <property type="project" value="UniProtKB-KW"/>
</dbReference>
<dbReference type="EC" id="3.1.3.18" evidence="5 11"/>
<feature type="binding site" evidence="11">
    <location>
        <position position="173"/>
    </location>
    <ligand>
        <name>Mg(2+)</name>
        <dbReference type="ChEBI" id="CHEBI:18420"/>
    </ligand>
</feature>
<dbReference type="PANTHER" id="PTHR43434">
    <property type="entry name" value="PHOSPHOGLYCOLATE PHOSPHATASE"/>
    <property type="match status" value="1"/>
</dbReference>
<feature type="active site" description="Nucleophile" evidence="11">
    <location>
        <position position="9"/>
    </location>
</feature>
<dbReference type="PATRIC" id="fig|857265.3.peg.81"/>
<dbReference type="Gene3D" id="1.10.150.240">
    <property type="entry name" value="Putative phosphatase, domain 2"/>
    <property type="match status" value="1"/>
</dbReference>
<dbReference type="InterPro" id="IPR006439">
    <property type="entry name" value="HAD-SF_hydro_IA"/>
</dbReference>
<evidence type="ECO:0000256" key="5">
    <source>
        <dbReference type="ARBA" id="ARBA00013078"/>
    </source>
</evidence>
<dbReference type="NCBIfam" id="NF009695">
    <property type="entry name" value="PRK13222.1-2"/>
    <property type="match status" value="1"/>
</dbReference>
<comment type="pathway">
    <text evidence="3 11">Organic acid metabolism; glycolate biosynthesis; glycolate from 2-phosphoglycolate: step 1/1.</text>
</comment>
<comment type="catalytic activity">
    <reaction evidence="1 11">
        <text>2-phosphoglycolate + H2O = glycolate + phosphate</text>
        <dbReference type="Rhea" id="RHEA:14369"/>
        <dbReference type="ChEBI" id="CHEBI:15377"/>
        <dbReference type="ChEBI" id="CHEBI:29805"/>
        <dbReference type="ChEBI" id="CHEBI:43474"/>
        <dbReference type="ChEBI" id="CHEBI:58033"/>
        <dbReference type="EC" id="3.1.3.18"/>
    </reaction>
</comment>
<dbReference type="Proteomes" id="UP000037939">
    <property type="component" value="Unassembled WGS sequence"/>
</dbReference>
<evidence type="ECO:0000256" key="7">
    <source>
        <dbReference type="ARBA" id="ARBA00022801"/>
    </source>
</evidence>
<gene>
    <name evidence="12" type="primary">gph_1</name>
    <name evidence="12" type="ORF">WG78_00385</name>
</gene>
<sequence>MSIKAYAFDLDGTLVDSIADLARAANAARADLGLQALTEDIVERFVGDGAASLVARTIAGDISAEFTGTALQQQGLVAFNKHYLAGLSIATRFYPEVQATLATLHERGYPLAIVTNKPERFTLPLLRELGVREHFDLVISGDTLAERKPSALPLLHVAEKLGVNPGELLMVGDSINDVLAAQAAGCPVVVVSYGYGSDVESFNADHIVQRFSELLEFVDA</sequence>
<evidence type="ECO:0000256" key="6">
    <source>
        <dbReference type="ARBA" id="ARBA00022723"/>
    </source>
</evidence>
<comment type="cofactor">
    <cofactor evidence="2 11">
        <name>Mg(2+)</name>
        <dbReference type="ChEBI" id="CHEBI:18420"/>
    </cofactor>
</comment>
<evidence type="ECO:0000256" key="4">
    <source>
        <dbReference type="ARBA" id="ARBA00006171"/>
    </source>
</evidence>
<proteinExistence type="inferred from homology"/>
<keyword evidence="9 11" id="KW-0119">Carbohydrate metabolism</keyword>
<dbReference type="GO" id="GO:0006281">
    <property type="term" value="P:DNA repair"/>
    <property type="evidence" value="ECO:0007669"/>
    <property type="project" value="TreeGrafter"/>
</dbReference>
<dbReference type="GO" id="GO:0008967">
    <property type="term" value="F:phosphoglycolate phosphatase activity"/>
    <property type="evidence" value="ECO:0007669"/>
    <property type="project" value="UniProtKB-UniRule"/>
</dbReference>
<comment type="function">
    <text evidence="10 11">Specifically catalyzes the dephosphorylation of 2-phosphoglycolate. Is involved in the dissimilation of the intracellular 2-phosphoglycolate formed during the DNA repair of 3'-phosphoglycolate ends, a major class of DNA lesions induced by oxidative stress.</text>
</comment>
<dbReference type="STRING" id="857265.WG78_00385"/>
<keyword evidence="6 11" id="KW-0479">Metal-binding</keyword>
<dbReference type="SFLD" id="SFLDG01129">
    <property type="entry name" value="C1.5:_HAD__Beta-PGM__Phosphata"/>
    <property type="match status" value="1"/>
</dbReference>
<keyword evidence="7 11" id="KW-0378">Hydrolase</keyword>
<evidence type="ECO:0000256" key="2">
    <source>
        <dbReference type="ARBA" id="ARBA00001946"/>
    </source>
</evidence>
<dbReference type="SFLD" id="SFLDS00003">
    <property type="entry name" value="Haloacid_Dehalogenase"/>
    <property type="match status" value="1"/>
</dbReference>
<dbReference type="AlphaFoldDB" id="A0A0N0GQP5"/>
<dbReference type="OrthoDB" id="9807630at2"/>
<protein>
    <recommendedName>
        <fullName evidence="5 11">Phosphoglycolate phosphatase</fullName>
        <shortName evidence="11">PGP</shortName>
        <shortName evidence="11">PGPase</shortName>
        <ecNumber evidence="5 11">3.1.3.18</ecNumber>
    </recommendedName>
</protein>
<dbReference type="GO" id="GO:0005829">
    <property type="term" value="C:cytosol"/>
    <property type="evidence" value="ECO:0007669"/>
    <property type="project" value="TreeGrafter"/>
</dbReference>
<dbReference type="InterPro" id="IPR023214">
    <property type="entry name" value="HAD_sf"/>
</dbReference>
<dbReference type="InterPro" id="IPR023198">
    <property type="entry name" value="PGP-like_dom2"/>
</dbReference>
<dbReference type="NCBIfam" id="TIGR01449">
    <property type="entry name" value="PGP_bact"/>
    <property type="match status" value="1"/>
</dbReference>
<dbReference type="Pfam" id="PF00702">
    <property type="entry name" value="Hydrolase"/>
    <property type="match status" value="1"/>
</dbReference>
<evidence type="ECO:0000256" key="8">
    <source>
        <dbReference type="ARBA" id="ARBA00022842"/>
    </source>
</evidence>
<dbReference type="FunFam" id="3.40.50.1000:FF:000022">
    <property type="entry name" value="Phosphoglycolate phosphatase"/>
    <property type="match status" value="1"/>
</dbReference>
<dbReference type="GO" id="GO:0046295">
    <property type="term" value="P:glycolate biosynthetic process"/>
    <property type="evidence" value="ECO:0007669"/>
    <property type="project" value="UniProtKB-UniRule"/>
</dbReference>
<dbReference type="NCBIfam" id="TIGR01509">
    <property type="entry name" value="HAD-SF-IA-v3"/>
    <property type="match status" value="1"/>
</dbReference>
<dbReference type="UniPathway" id="UPA00865">
    <property type="reaction ID" value="UER00834"/>
</dbReference>
<dbReference type="HAMAP" id="MF_00495">
    <property type="entry name" value="GPH_hydrolase_bact"/>
    <property type="match status" value="1"/>
</dbReference>
<reference evidence="12 13" key="1">
    <citation type="submission" date="2015-07" db="EMBL/GenBank/DDBJ databases">
        <title>Draft genome sequence of the Amantichitinum ursilacus IGB-41, a new chitin-degrading bacterium.</title>
        <authorList>
            <person name="Kirstahler P."/>
            <person name="Guenther M."/>
            <person name="Grumaz C."/>
            <person name="Rupp S."/>
            <person name="Zibek S."/>
            <person name="Sohn K."/>
        </authorList>
    </citation>
    <scope>NUCLEOTIDE SEQUENCE [LARGE SCALE GENOMIC DNA]</scope>
    <source>
        <strain evidence="12 13">IGB-41</strain>
    </source>
</reference>
<dbReference type="InterPro" id="IPR036412">
    <property type="entry name" value="HAD-like_sf"/>
</dbReference>
<feature type="binding site" evidence="11">
    <location>
        <position position="11"/>
    </location>
    <ligand>
        <name>Mg(2+)</name>
        <dbReference type="ChEBI" id="CHEBI:18420"/>
    </ligand>
</feature>
<dbReference type="InterPro" id="IPR037512">
    <property type="entry name" value="PGPase_prok"/>
</dbReference>
<evidence type="ECO:0000256" key="1">
    <source>
        <dbReference type="ARBA" id="ARBA00000830"/>
    </source>
</evidence>
<evidence type="ECO:0000313" key="12">
    <source>
        <dbReference type="EMBL" id="KPC55070.1"/>
    </source>
</evidence>
<evidence type="ECO:0000256" key="9">
    <source>
        <dbReference type="ARBA" id="ARBA00023277"/>
    </source>
</evidence>
<keyword evidence="13" id="KW-1185">Reference proteome</keyword>
<comment type="caution">
    <text evidence="12">The sequence shown here is derived from an EMBL/GenBank/DDBJ whole genome shotgun (WGS) entry which is preliminary data.</text>
</comment>
<dbReference type="GO" id="GO:0005975">
    <property type="term" value="P:carbohydrate metabolic process"/>
    <property type="evidence" value="ECO:0007669"/>
    <property type="project" value="InterPro"/>
</dbReference>
<keyword evidence="8 11" id="KW-0460">Magnesium</keyword>
<dbReference type="EMBL" id="LAQT01000001">
    <property type="protein sequence ID" value="KPC55070.1"/>
    <property type="molecule type" value="Genomic_DNA"/>
</dbReference>
<dbReference type="SUPFAM" id="SSF56784">
    <property type="entry name" value="HAD-like"/>
    <property type="match status" value="1"/>
</dbReference>
<dbReference type="Gene3D" id="3.40.50.1000">
    <property type="entry name" value="HAD superfamily/HAD-like"/>
    <property type="match status" value="1"/>
</dbReference>
<comment type="similarity">
    <text evidence="4 11">Belongs to the HAD-like hydrolase superfamily. CbbY/CbbZ/Gph/YieH family.</text>
</comment>
<accession>A0A0N0GQP5</accession>
<dbReference type="NCBIfam" id="TIGR01549">
    <property type="entry name" value="HAD-SF-IA-v1"/>
    <property type="match status" value="1"/>
</dbReference>
<evidence type="ECO:0000256" key="3">
    <source>
        <dbReference type="ARBA" id="ARBA00004818"/>
    </source>
</evidence>
<feature type="binding site" evidence="11">
    <location>
        <position position="9"/>
    </location>
    <ligand>
        <name>Mg(2+)</name>
        <dbReference type="ChEBI" id="CHEBI:18420"/>
    </ligand>
</feature>
<name>A0A0N0GQP5_9NEIS</name>
<dbReference type="RefSeq" id="WP_053935804.1">
    <property type="nucleotide sequence ID" value="NZ_LAQT01000001.1"/>
</dbReference>
<dbReference type="PANTHER" id="PTHR43434:SF1">
    <property type="entry name" value="PHOSPHOGLYCOLATE PHOSPHATASE"/>
    <property type="match status" value="1"/>
</dbReference>
<dbReference type="SFLD" id="SFLDG01135">
    <property type="entry name" value="C1.5.6:_HAD__Beta-PGM__Phospha"/>
    <property type="match status" value="1"/>
</dbReference>
<organism evidence="12 13">
    <name type="scientific">Amantichitinum ursilacus</name>
    <dbReference type="NCBI Taxonomy" id="857265"/>
    <lineage>
        <taxon>Bacteria</taxon>
        <taxon>Pseudomonadati</taxon>
        <taxon>Pseudomonadota</taxon>
        <taxon>Betaproteobacteria</taxon>
        <taxon>Neisseriales</taxon>
        <taxon>Chitinibacteraceae</taxon>
        <taxon>Amantichitinum</taxon>
    </lineage>
</organism>
<evidence type="ECO:0000256" key="10">
    <source>
        <dbReference type="ARBA" id="ARBA00059247"/>
    </source>
</evidence>